<protein>
    <submittedName>
        <fullName evidence="1">Uncharacterized protein</fullName>
    </submittedName>
</protein>
<name>A0A8H7BNP5_9FUNG</name>
<comment type="caution">
    <text evidence="1">The sequence shown here is derived from an EMBL/GenBank/DDBJ whole genome shotgun (WGS) entry which is preliminary data.</text>
</comment>
<keyword evidence="2" id="KW-1185">Reference proteome</keyword>
<dbReference type="EMBL" id="JABAYA010000100">
    <property type="protein sequence ID" value="KAF7725292.1"/>
    <property type="molecule type" value="Genomic_DNA"/>
</dbReference>
<proteinExistence type="predicted"/>
<evidence type="ECO:0000313" key="1">
    <source>
        <dbReference type="EMBL" id="KAF7725292.1"/>
    </source>
</evidence>
<sequence length="69" mass="7040">MSRITLTETVKEATVDDLQVTHATSTELTGTNLSSGVTTLSAGLLLLVEGAVAATTAEGMRFGVTLTEG</sequence>
<organism evidence="1 2">
    <name type="scientific">Apophysomyces ossiformis</name>
    <dbReference type="NCBI Taxonomy" id="679940"/>
    <lineage>
        <taxon>Eukaryota</taxon>
        <taxon>Fungi</taxon>
        <taxon>Fungi incertae sedis</taxon>
        <taxon>Mucoromycota</taxon>
        <taxon>Mucoromycotina</taxon>
        <taxon>Mucoromycetes</taxon>
        <taxon>Mucorales</taxon>
        <taxon>Mucorineae</taxon>
        <taxon>Mucoraceae</taxon>
        <taxon>Apophysomyces</taxon>
    </lineage>
</organism>
<gene>
    <name evidence="1" type="ORF">EC973_000302</name>
</gene>
<accession>A0A8H7BNP5</accession>
<dbReference type="Proteomes" id="UP000605846">
    <property type="component" value="Unassembled WGS sequence"/>
</dbReference>
<dbReference type="AlphaFoldDB" id="A0A8H7BNP5"/>
<evidence type="ECO:0000313" key="2">
    <source>
        <dbReference type="Proteomes" id="UP000605846"/>
    </source>
</evidence>
<reference evidence="1" key="1">
    <citation type="submission" date="2020-01" db="EMBL/GenBank/DDBJ databases">
        <title>Genome Sequencing of Three Apophysomyces-Like Fungal Strains Confirms a Novel Fungal Genus in the Mucoromycota with divergent Burkholderia-like Endosymbiotic Bacteria.</title>
        <authorList>
            <person name="Stajich J.E."/>
            <person name="Macias A.M."/>
            <person name="Carter-House D."/>
            <person name="Lovett B."/>
            <person name="Kasson L.R."/>
            <person name="Berry K."/>
            <person name="Grigoriev I."/>
            <person name="Chang Y."/>
            <person name="Spatafora J."/>
            <person name="Kasson M.T."/>
        </authorList>
    </citation>
    <scope>NUCLEOTIDE SEQUENCE</scope>
    <source>
        <strain evidence="1">NRRL A-21654</strain>
    </source>
</reference>